<feature type="region of interest" description="Disordered" evidence="1">
    <location>
        <begin position="39"/>
        <end position="72"/>
    </location>
</feature>
<evidence type="ECO:0000313" key="2">
    <source>
        <dbReference type="EMBL" id="PYH32257.1"/>
    </source>
</evidence>
<organism evidence="2 3">
    <name type="scientific">Aspergillus neoniger (strain CBS 115656)</name>
    <dbReference type="NCBI Taxonomy" id="1448310"/>
    <lineage>
        <taxon>Eukaryota</taxon>
        <taxon>Fungi</taxon>
        <taxon>Dikarya</taxon>
        <taxon>Ascomycota</taxon>
        <taxon>Pezizomycotina</taxon>
        <taxon>Eurotiomycetes</taxon>
        <taxon>Eurotiomycetidae</taxon>
        <taxon>Eurotiales</taxon>
        <taxon>Aspergillaceae</taxon>
        <taxon>Aspergillus</taxon>
        <taxon>Aspergillus subgen. Circumdati</taxon>
    </lineage>
</organism>
<reference evidence="2" key="1">
    <citation type="submission" date="2016-12" db="EMBL/GenBank/DDBJ databases">
        <title>The genomes of Aspergillus section Nigri reveals drivers in fungal speciation.</title>
        <authorList>
            <consortium name="DOE Joint Genome Institute"/>
            <person name="Vesth T.C."/>
            <person name="Nybo J."/>
            <person name="Theobald S."/>
            <person name="Brandl J."/>
            <person name="Frisvad J.C."/>
            <person name="Nielsen K.F."/>
            <person name="Lyhne E.K."/>
            <person name="Kogle M.E."/>
            <person name="Kuo A."/>
            <person name="Riley R."/>
            <person name="Clum A."/>
            <person name="Nolan M."/>
            <person name="Lipzen A."/>
            <person name="Salamov A."/>
            <person name="Henrissat B."/>
            <person name="Wiebenga A."/>
            <person name="De Vries R.P."/>
            <person name="Grigoriev I.V."/>
            <person name="Mortensen U.H."/>
            <person name="Andersen M.R."/>
            <person name="Baker S.E."/>
        </authorList>
    </citation>
    <scope>NUCLEOTIDE SEQUENCE [LARGE SCALE GENOMIC DNA]</scope>
    <source>
        <strain evidence="2">CBS 115656</strain>
    </source>
</reference>
<dbReference type="GeneID" id="37129891"/>
<evidence type="ECO:0000313" key="3">
    <source>
        <dbReference type="Proteomes" id="UP000247647"/>
    </source>
</evidence>
<dbReference type="EMBL" id="KZ821469">
    <property type="protein sequence ID" value="PYH32257.1"/>
    <property type="molecule type" value="Genomic_DNA"/>
</dbReference>
<gene>
    <name evidence="2" type="ORF">BO87DRAFT_428055</name>
</gene>
<proteinExistence type="predicted"/>
<name>A0A318YF41_ASPNB</name>
<keyword evidence="3" id="KW-1185">Reference proteome</keyword>
<protein>
    <submittedName>
        <fullName evidence="2">Uncharacterized protein</fullName>
    </submittedName>
</protein>
<sequence length="238" mass="25428">MAGVLHEADISGTHKGRCWNSNSSMKNPLDLHQSCSGSSYANADAHPRTVLEPGSDLLRDRSSPPHRGRETEERAAAISKLLYRLNPAPISTYLERAYPVQTAVLMQKAGGIMEAGGLSCGFQTQPGSSGLSFFRDHVNMQGLKWIDLFCVNAAEPDLGIRTRFCGIPTSSHEQGGPVARRIALASIYPGLDGDGEGLCLLNIASCVSMTWTSYDHRSHNRAGLAAGTGKGFACLGLL</sequence>
<accession>A0A318YF41</accession>
<dbReference type="Proteomes" id="UP000247647">
    <property type="component" value="Unassembled WGS sequence"/>
</dbReference>
<dbReference type="OrthoDB" id="10616925at2759"/>
<evidence type="ECO:0000256" key="1">
    <source>
        <dbReference type="SAM" id="MobiDB-lite"/>
    </source>
</evidence>
<feature type="compositionally biased region" description="Basic and acidic residues" evidence="1">
    <location>
        <begin position="57"/>
        <end position="72"/>
    </location>
</feature>
<dbReference type="AlphaFoldDB" id="A0A318YF41"/>
<dbReference type="RefSeq" id="XP_025477735.1">
    <property type="nucleotide sequence ID" value="XM_025627435.1"/>
</dbReference>